<dbReference type="EMBL" id="VFPV01000005">
    <property type="protein sequence ID" value="TQM98344.1"/>
    <property type="molecule type" value="Genomic_DNA"/>
</dbReference>
<evidence type="ECO:0000259" key="1">
    <source>
        <dbReference type="PROSITE" id="PS50943"/>
    </source>
</evidence>
<evidence type="ECO:0000313" key="3">
    <source>
        <dbReference type="Proteomes" id="UP000316993"/>
    </source>
</evidence>
<feature type="domain" description="HTH cro/C1-type" evidence="1">
    <location>
        <begin position="11"/>
        <end position="65"/>
    </location>
</feature>
<name>A0A543KTD5_9BURK</name>
<dbReference type="PROSITE" id="PS50943">
    <property type="entry name" value="HTH_CROC1"/>
    <property type="match status" value="1"/>
</dbReference>
<sequence length="105" mass="11394">MKTLQEFADALTEAQKARKLTARELADSVGLSDLSVRKILSGQTAPRLTNAMALASELGFELVLVPKEVVQSISGAPKKPRSVLSNVERRLSLARKFGEDDQGDK</sequence>
<organism evidence="2 3">
    <name type="scientific">Acidovorax temperans</name>
    <dbReference type="NCBI Taxonomy" id="80878"/>
    <lineage>
        <taxon>Bacteria</taxon>
        <taxon>Pseudomonadati</taxon>
        <taxon>Pseudomonadota</taxon>
        <taxon>Betaproteobacteria</taxon>
        <taxon>Burkholderiales</taxon>
        <taxon>Comamonadaceae</taxon>
        <taxon>Acidovorax</taxon>
    </lineage>
</organism>
<evidence type="ECO:0000313" key="2">
    <source>
        <dbReference type="EMBL" id="TQM98344.1"/>
    </source>
</evidence>
<dbReference type="InterPro" id="IPR001387">
    <property type="entry name" value="Cro/C1-type_HTH"/>
</dbReference>
<dbReference type="SUPFAM" id="SSF47413">
    <property type="entry name" value="lambda repressor-like DNA-binding domains"/>
    <property type="match status" value="1"/>
</dbReference>
<reference evidence="2 3" key="1">
    <citation type="submission" date="2019-06" db="EMBL/GenBank/DDBJ databases">
        <title>Genomic Encyclopedia of Archaeal and Bacterial Type Strains, Phase II (KMG-II): from individual species to whole genera.</title>
        <authorList>
            <person name="Goeker M."/>
        </authorList>
    </citation>
    <scope>NUCLEOTIDE SEQUENCE [LARGE SCALE GENOMIC DNA]</scope>
    <source>
        <strain evidence="2 3">DSM 7270</strain>
    </source>
</reference>
<dbReference type="CDD" id="cd00093">
    <property type="entry name" value="HTH_XRE"/>
    <property type="match status" value="1"/>
</dbReference>
<dbReference type="GO" id="GO:0003677">
    <property type="term" value="F:DNA binding"/>
    <property type="evidence" value="ECO:0007669"/>
    <property type="project" value="InterPro"/>
</dbReference>
<dbReference type="InterPro" id="IPR010982">
    <property type="entry name" value="Lambda_DNA-bd_dom_sf"/>
</dbReference>
<dbReference type="Gene3D" id="1.10.260.40">
    <property type="entry name" value="lambda repressor-like DNA-binding domains"/>
    <property type="match status" value="1"/>
</dbReference>
<dbReference type="AlphaFoldDB" id="A0A543KTD5"/>
<protein>
    <submittedName>
        <fullName evidence="2">Helix-turn-helix protein</fullName>
    </submittedName>
</protein>
<dbReference type="Pfam" id="PF01381">
    <property type="entry name" value="HTH_3"/>
    <property type="match status" value="1"/>
</dbReference>
<dbReference type="RefSeq" id="WP_142085747.1">
    <property type="nucleotide sequence ID" value="NZ_VFPV01000005.1"/>
</dbReference>
<accession>A0A543KTD5</accession>
<dbReference type="SMART" id="SM00530">
    <property type="entry name" value="HTH_XRE"/>
    <property type="match status" value="1"/>
</dbReference>
<gene>
    <name evidence="2" type="ORF">BDD18_4223</name>
</gene>
<dbReference type="Proteomes" id="UP000316993">
    <property type="component" value="Unassembled WGS sequence"/>
</dbReference>
<comment type="caution">
    <text evidence="2">The sequence shown here is derived from an EMBL/GenBank/DDBJ whole genome shotgun (WGS) entry which is preliminary data.</text>
</comment>
<proteinExistence type="predicted"/>